<evidence type="ECO:0000313" key="2">
    <source>
        <dbReference type="EMBL" id="KAF2088927.1"/>
    </source>
</evidence>
<feature type="domain" description="T6SS Phospholipase effector Tle1-like catalytic" evidence="1">
    <location>
        <begin position="12"/>
        <end position="248"/>
    </location>
</feature>
<dbReference type="EMBL" id="ML978715">
    <property type="protein sequence ID" value="KAF2088927.1"/>
    <property type="molecule type" value="Genomic_DNA"/>
</dbReference>
<dbReference type="PANTHER" id="PTHR33840">
    <property type="match status" value="1"/>
</dbReference>
<keyword evidence="3" id="KW-1185">Reference proteome</keyword>
<proteinExistence type="predicted"/>
<dbReference type="SUPFAM" id="SSF53474">
    <property type="entry name" value="alpha/beta-Hydrolases"/>
    <property type="match status" value="1"/>
</dbReference>
<dbReference type="PANTHER" id="PTHR33840:SF16">
    <property type="entry name" value="DUF2235 DOMAIN-CONTAINING PROTEIN"/>
    <property type="match status" value="1"/>
</dbReference>
<dbReference type="InterPro" id="IPR018712">
    <property type="entry name" value="Tle1-like_cat"/>
</dbReference>
<sequence length="277" mass="30504">MSHPAPTSPPKKRIIICCDGTWQTSAHGTHSIPSNIAKLSRSLSPWYFDPESSQWAPQVVYYDAGVGTGVSRVEKKYAGAFGLGLDENVCEAYNFLVNNYVEGDDLFFFGFSRGAYTVRATAGLVCRVGICRTDMMDKFWEMWAAYRSCGSGTDLGKTEWGRELREGEASSALPLEYPPGHPVKDEEGKQIVLQTGAGAEWLGKCVRRIKIKVVGVFDTVGSLGYPDTALGILKNQNPSGFHDTGVHPRKSCSTSLAFSSHHLPFFRCRKRIPRLSP</sequence>
<accession>A0A6A5YC61</accession>
<dbReference type="InterPro" id="IPR029058">
    <property type="entry name" value="AB_hydrolase_fold"/>
</dbReference>
<dbReference type="AlphaFoldDB" id="A0A6A5YC61"/>
<protein>
    <recommendedName>
        <fullName evidence="1">T6SS Phospholipase effector Tle1-like catalytic domain-containing protein</fullName>
    </recommendedName>
</protein>
<dbReference type="Proteomes" id="UP000799776">
    <property type="component" value="Unassembled WGS sequence"/>
</dbReference>
<dbReference type="Pfam" id="PF09994">
    <property type="entry name" value="T6SS_Tle1-like_cat"/>
    <property type="match status" value="1"/>
</dbReference>
<evidence type="ECO:0000259" key="1">
    <source>
        <dbReference type="Pfam" id="PF09994"/>
    </source>
</evidence>
<reference evidence="2" key="1">
    <citation type="journal article" date="2020" name="Stud. Mycol.">
        <title>101 Dothideomycetes genomes: a test case for predicting lifestyles and emergence of pathogens.</title>
        <authorList>
            <person name="Haridas S."/>
            <person name="Albert R."/>
            <person name="Binder M."/>
            <person name="Bloem J."/>
            <person name="Labutti K."/>
            <person name="Salamov A."/>
            <person name="Andreopoulos B."/>
            <person name="Baker S."/>
            <person name="Barry K."/>
            <person name="Bills G."/>
            <person name="Bluhm B."/>
            <person name="Cannon C."/>
            <person name="Castanera R."/>
            <person name="Culley D."/>
            <person name="Daum C."/>
            <person name="Ezra D."/>
            <person name="Gonzalez J."/>
            <person name="Henrissat B."/>
            <person name="Kuo A."/>
            <person name="Liang C."/>
            <person name="Lipzen A."/>
            <person name="Lutzoni F."/>
            <person name="Magnuson J."/>
            <person name="Mondo S."/>
            <person name="Nolan M."/>
            <person name="Ohm R."/>
            <person name="Pangilinan J."/>
            <person name="Park H.-J."/>
            <person name="Ramirez L."/>
            <person name="Alfaro M."/>
            <person name="Sun H."/>
            <person name="Tritt A."/>
            <person name="Yoshinaga Y."/>
            <person name="Zwiers L.-H."/>
            <person name="Turgeon B."/>
            <person name="Goodwin S."/>
            <person name="Spatafora J."/>
            <person name="Crous P."/>
            <person name="Grigoriev I."/>
        </authorList>
    </citation>
    <scope>NUCLEOTIDE SEQUENCE</scope>
    <source>
        <strain evidence="2">CBS 121410</strain>
    </source>
</reference>
<evidence type="ECO:0000313" key="3">
    <source>
        <dbReference type="Proteomes" id="UP000799776"/>
    </source>
</evidence>
<organism evidence="2 3">
    <name type="scientific">Saccharata proteae CBS 121410</name>
    <dbReference type="NCBI Taxonomy" id="1314787"/>
    <lineage>
        <taxon>Eukaryota</taxon>
        <taxon>Fungi</taxon>
        <taxon>Dikarya</taxon>
        <taxon>Ascomycota</taxon>
        <taxon>Pezizomycotina</taxon>
        <taxon>Dothideomycetes</taxon>
        <taxon>Dothideomycetes incertae sedis</taxon>
        <taxon>Botryosphaeriales</taxon>
        <taxon>Saccharataceae</taxon>
        <taxon>Saccharata</taxon>
    </lineage>
</organism>
<gene>
    <name evidence="2" type="ORF">K490DRAFT_38157</name>
</gene>
<dbReference type="OrthoDB" id="3057168at2759"/>
<name>A0A6A5YC61_9PEZI</name>